<dbReference type="PROSITE" id="PS51797">
    <property type="entry name" value="TCTP_3"/>
    <property type="match status" value="1"/>
</dbReference>
<evidence type="ECO:0000313" key="3">
    <source>
        <dbReference type="Ensembl" id="ENSECAP00000029604.2"/>
    </source>
</evidence>
<dbReference type="Bgee" id="ENSECAG00000034152">
    <property type="expression patterns" value="Expressed in testis and 3 other cell types or tissues"/>
</dbReference>
<dbReference type="InterPro" id="IPR034737">
    <property type="entry name" value="TCTP"/>
</dbReference>
<evidence type="ECO:0000256" key="1">
    <source>
        <dbReference type="PROSITE-ProRule" id="PRU01133"/>
    </source>
</evidence>
<dbReference type="Gene3D" id="2.170.150.10">
    <property type="entry name" value="Metal Binding Protein, Guanine Nucleotide Exchange Factor, Chain A"/>
    <property type="match status" value="1"/>
</dbReference>
<reference evidence="3 4" key="1">
    <citation type="journal article" date="2009" name="Science">
        <title>Genome sequence, comparative analysis, and population genetics of the domestic horse.</title>
        <authorList>
            <consortium name="Broad Institute Genome Sequencing Platform"/>
            <consortium name="Broad Institute Whole Genome Assembly Team"/>
            <person name="Wade C.M."/>
            <person name="Giulotto E."/>
            <person name="Sigurdsson S."/>
            <person name="Zoli M."/>
            <person name="Gnerre S."/>
            <person name="Imsland F."/>
            <person name="Lear T.L."/>
            <person name="Adelson D.L."/>
            <person name="Bailey E."/>
            <person name="Bellone R.R."/>
            <person name="Bloecker H."/>
            <person name="Distl O."/>
            <person name="Edgar R.C."/>
            <person name="Garber M."/>
            <person name="Leeb T."/>
            <person name="Mauceli E."/>
            <person name="MacLeod J.N."/>
            <person name="Penedo M.C.T."/>
            <person name="Raison J.M."/>
            <person name="Sharpe T."/>
            <person name="Vogel J."/>
            <person name="Andersson L."/>
            <person name="Antczak D.F."/>
            <person name="Biagi T."/>
            <person name="Binns M.M."/>
            <person name="Chowdhary B.P."/>
            <person name="Coleman S.J."/>
            <person name="Della Valle G."/>
            <person name="Fryc S."/>
            <person name="Guerin G."/>
            <person name="Hasegawa T."/>
            <person name="Hill E.W."/>
            <person name="Jurka J."/>
            <person name="Kiialainen A."/>
            <person name="Lindgren G."/>
            <person name="Liu J."/>
            <person name="Magnani E."/>
            <person name="Mickelson J.R."/>
            <person name="Murray J."/>
            <person name="Nergadze S.G."/>
            <person name="Onofrio R."/>
            <person name="Pedroni S."/>
            <person name="Piras M.F."/>
            <person name="Raudsepp T."/>
            <person name="Rocchi M."/>
            <person name="Roeed K.H."/>
            <person name="Ryder O.A."/>
            <person name="Searle S."/>
            <person name="Skow L."/>
            <person name="Swinburne J.E."/>
            <person name="Syvaenen A.C."/>
            <person name="Tozaki T."/>
            <person name="Valberg S.J."/>
            <person name="Vaudin M."/>
            <person name="White J.R."/>
            <person name="Zody M.C."/>
            <person name="Lander E.S."/>
            <person name="Lindblad-Toh K."/>
        </authorList>
    </citation>
    <scope>NUCLEOTIDE SEQUENCE [LARGE SCALE GENOMIC DNA]</scope>
    <source>
        <strain evidence="3 4">Thoroughbred</strain>
    </source>
</reference>
<accession>A0A3Q2H706</accession>
<reference evidence="3" key="3">
    <citation type="submission" date="2025-09" db="UniProtKB">
        <authorList>
            <consortium name="Ensembl"/>
        </authorList>
    </citation>
    <scope>IDENTIFICATION</scope>
    <source>
        <strain evidence="3">Thoroughbred</strain>
    </source>
</reference>
<dbReference type="InterPro" id="IPR011323">
    <property type="entry name" value="Mss4/transl-control_tumour"/>
</dbReference>
<evidence type="ECO:0000313" key="4">
    <source>
        <dbReference type="Proteomes" id="UP000002281"/>
    </source>
</evidence>
<proteinExistence type="inferred from homology"/>
<protein>
    <recommendedName>
        <fullName evidence="2">TCTP domain-containing protein</fullName>
    </recommendedName>
</protein>
<name>A0A3Q2H706_HORSE</name>
<dbReference type="AlphaFoldDB" id="A0A3Q2H706"/>
<organism evidence="3 4">
    <name type="scientific">Equus caballus</name>
    <name type="common">Horse</name>
    <dbReference type="NCBI Taxonomy" id="9796"/>
    <lineage>
        <taxon>Eukaryota</taxon>
        <taxon>Metazoa</taxon>
        <taxon>Chordata</taxon>
        <taxon>Craniata</taxon>
        <taxon>Vertebrata</taxon>
        <taxon>Euteleostomi</taxon>
        <taxon>Mammalia</taxon>
        <taxon>Eutheria</taxon>
        <taxon>Laurasiatheria</taxon>
        <taxon>Perissodactyla</taxon>
        <taxon>Equidae</taxon>
        <taxon>Equus</taxon>
    </lineage>
</organism>
<reference evidence="3" key="2">
    <citation type="submission" date="2025-08" db="UniProtKB">
        <authorList>
            <consortium name="Ensembl"/>
        </authorList>
    </citation>
    <scope>IDENTIFICATION</scope>
    <source>
        <strain evidence="3">Thoroughbred</strain>
    </source>
</reference>
<dbReference type="SUPFAM" id="SSF51316">
    <property type="entry name" value="Mss4-like"/>
    <property type="match status" value="1"/>
</dbReference>
<evidence type="ECO:0000259" key="2">
    <source>
        <dbReference type="PROSITE" id="PS51797"/>
    </source>
</evidence>
<dbReference type="STRING" id="9796.ENSECAP00000029604"/>
<comment type="similarity">
    <text evidence="1">Belongs to the TCTP family.</text>
</comment>
<dbReference type="InParanoid" id="A0A3Q2H706"/>
<keyword evidence="4" id="KW-1185">Reference proteome</keyword>
<dbReference type="Ensembl" id="ENSECAT00000048518.2">
    <property type="protein sequence ID" value="ENSECAP00000029604.2"/>
    <property type="gene ID" value="ENSECAG00000034152.2"/>
</dbReference>
<feature type="domain" description="TCTP" evidence="2">
    <location>
        <begin position="1"/>
        <end position="71"/>
    </location>
</feature>
<sequence length="71" mass="7621">MISRTEGNNDVSLIGLDASAESPEGKEVYTAVITSVDIVVKYQLQETSSKMNLTKSISPELTSATNPPLFC</sequence>
<dbReference type="Proteomes" id="UP000002281">
    <property type="component" value="Chromosome 15"/>
</dbReference>
<dbReference type="InterPro" id="IPR011057">
    <property type="entry name" value="Mss4-like_sf"/>
</dbReference>
<dbReference type="PaxDb" id="9796-ENSECAP00000029604"/>